<dbReference type="AlphaFoldDB" id="A0A0U4EY51"/>
<dbReference type="GO" id="GO:0009022">
    <property type="term" value="F:tRNA nucleotidyltransferase activity"/>
    <property type="evidence" value="ECO:0007669"/>
    <property type="project" value="UniProtKB-UniRule"/>
</dbReference>
<dbReference type="SUPFAM" id="SSF55666">
    <property type="entry name" value="Ribonuclease PH domain 2-like"/>
    <property type="match status" value="1"/>
</dbReference>
<sequence>MRNDQRNNNEIRQVTITPDYIKHPEGSVLIEFGDTKVICNASIEDRVPPFMRGQGKGWITAEYAMLPRATQQRNIRESSKGKVSGRTMEIQRLIGRALRSVVDLNQIGERTVWVDCDVIQADGGTRTASITGAFVAVVLAFHKLLEDKKIKKMPVTDFLAAISVGITQNRTELLDLNYQEDSEASVDMNVVMTGEGEFIEIQGTGEEATFTGSQLQTMLGLANEGAKELNTIQKSILKERADRIGETIQTKEDLS</sequence>
<feature type="domain" description="Exoribonuclease phosphorolytic" evidence="10">
    <location>
        <begin position="158"/>
        <end position="224"/>
    </location>
</feature>
<evidence type="ECO:0000256" key="2">
    <source>
        <dbReference type="ARBA" id="ARBA00022552"/>
    </source>
</evidence>
<dbReference type="GO" id="GO:0000049">
    <property type="term" value="F:tRNA binding"/>
    <property type="evidence" value="ECO:0007669"/>
    <property type="project" value="UniProtKB-UniRule"/>
</dbReference>
<evidence type="ECO:0000256" key="7">
    <source>
        <dbReference type="ARBA" id="ARBA00022884"/>
    </source>
</evidence>
<comment type="similarity">
    <text evidence="1 8">Belongs to the RNase PH family.</text>
</comment>
<keyword evidence="7" id="KW-0694">RNA-binding</keyword>
<dbReference type="InterPro" id="IPR001247">
    <property type="entry name" value="ExoRNase_PH_dom1"/>
</dbReference>
<dbReference type="InterPro" id="IPR002381">
    <property type="entry name" value="RNase_PH_bac-type"/>
</dbReference>
<dbReference type="RefSeq" id="WP_068443346.1">
    <property type="nucleotide sequence ID" value="NZ_CP013862.1"/>
</dbReference>
<protein>
    <recommendedName>
        <fullName evidence="8">Ribonuclease PH</fullName>
        <shortName evidence="8">RNase PH</shortName>
        <ecNumber evidence="8">2.7.7.56</ecNumber>
    </recommendedName>
    <alternativeName>
        <fullName evidence="8">tRNA nucleotidyltransferase</fullName>
    </alternativeName>
</protein>
<dbReference type="InterPro" id="IPR036345">
    <property type="entry name" value="ExoRNase_PH_dom2_sf"/>
</dbReference>
<dbReference type="NCBIfam" id="TIGR01966">
    <property type="entry name" value="RNasePH"/>
    <property type="match status" value="1"/>
</dbReference>
<dbReference type="Gene3D" id="3.30.230.70">
    <property type="entry name" value="GHMP Kinase, N-terminal domain"/>
    <property type="match status" value="1"/>
</dbReference>
<evidence type="ECO:0000256" key="8">
    <source>
        <dbReference type="HAMAP-Rule" id="MF_00564"/>
    </source>
</evidence>
<dbReference type="InterPro" id="IPR027408">
    <property type="entry name" value="PNPase/RNase_PH_dom_sf"/>
</dbReference>
<dbReference type="HAMAP" id="MF_00564">
    <property type="entry name" value="RNase_PH"/>
    <property type="match status" value="1"/>
</dbReference>
<gene>
    <name evidence="8" type="primary">rph</name>
    <name evidence="11" type="ORF">AOX59_06190</name>
</gene>
<keyword evidence="3 8" id="KW-0820">tRNA-binding</keyword>
<feature type="domain" description="Exoribonuclease phosphorolytic" evidence="9">
    <location>
        <begin position="10"/>
        <end position="139"/>
    </location>
</feature>
<organism evidence="11 12">
    <name type="scientific">Lentibacillus amyloliquefaciens</name>
    <dbReference type="NCBI Taxonomy" id="1472767"/>
    <lineage>
        <taxon>Bacteria</taxon>
        <taxon>Bacillati</taxon>
        <taxon>Bacillota</taxon>
        <taxon>Bacilli</taxon>
        <taxon>Bacillales</taxon>
        <taxon>Bacillaceae</taxon>
        <taxon>Lentibacillus</taxon>
    </lineage>
</organism>
<evidence type="ECO:0000256" key="5">
    <source>
        <dbReference type="ARBA" id="ARBA00022694"/>
    </source>
</evidence>
<evidence type="ECO:0000256" key="4">
    <source>
        <dbReference type="ARBA" id="ARBA00022679"/>
    </source>
</evidence>
<dbReference type="InterPro" id="IPR050080">
    <property type="entry name" value="RNase_PH"/>
</dbReference>
<evidence type="ECO:0000256" key="1">
    <source>
        <dbReference type="ARBA" id="ARBA00006678"/>
    </source>
</evidence>
<evidence type="ECO:0000259" key="9">
    <source>
        <dbReference type="Pfam" id="PF01138"/>
    </source>
</evidence>
<keyword evidence="5 8" id="KW-0819">tRNA processing</keyword>
<evidence type="ECO:0000313" key="12">
    <source>
        <dbReference type="Proteomes" id="UP000050331"/>
    </source>
</evidence>
<comment type="function">
    <text evidence="8">Phosphorolytic 3'-5' exoribonuclease that plays an important role in tRNA 3'-end maturation. Removes nucleotide residues following the 3'-CCA terminus of tRNAs; can also add nucleotides to the ends of RNA molecules by using nucleoside diphosphates as substrates, but this may not be physiologically important. Probably plays a role in initiation of 16S rRNA degradation (leading to ribosome degradation) during starvation.</text>
</comment>
<dbReference type="PROSITE" id="PS01277">
    <property type="entry name" value="RIBONUCLEASE_PH"/>
    <property type="match status" value="1"/>
</dbReference>
<dbReference type="Pfam" id="PF01138">
    <property type="entry name" value="RNase_PH"/>
    <property type="match status" value="1"/>
</dbReference>
<keyword evidence="2 8" id="KW-0698">rRNA processing</keyword>
<evidence type="ECO:0000256" key="3">
    <source>
        <dbReference type="ARBA" id="ARBA00022555"/>
    </source>
</evidence>
<dbReference type="GO" id="GO:0000175">
    <property type="term" value="F:3'-5'-RNA exonuclease activity"/>
    <property type="evidence" value="ECO:0007669"/>
    <property type="project" value="UniProtKB-UniRule"/>
</dbReference>
<reference evidence="11 12" key="1">
    <citation type="submission" date="2016-01" db="EMBL/GenBank/DDBJ databases">
        <title>Complete genome sequence of strain Lentibacillus amyloliquefaciens LAM0015T isolated from saline sediment.</title>
        <authorList>
            <person name="Wang J.-L."/>
            <person name="He M.-X."/>
        </authorList>
    </citation>
    <scope>NUCLEOTIDE SEQUENCE [LARGE SCALE GENOMIC DNA]</scope>
    <source>
        <strain evidence="11 12">LAM0015</strain>
    </source>
</reference>
<comment type="subunit">
    <text evidence="8">Homohexameric ring arranged as a trimer of dimers.</text>
</comment>
<dbReference type="CDD" id="cd11362">
    <property type="entry name" value="RNase_PH_bact"/>
    <property type="match status" value="1"/>
</dbReference>
<evidence type="ECO:0000259" key="10">
    <source>
        <dbReference type="Pfam" id="PF03725"/>
    </source>
</evidence>
<dbReference type="EC" id="2.7.7.56" evidence="8"/>
<feature type="binding site" evidence="8">
    <location>
        <position position="86"/>
    </location>
    <ligand>
        <name>phosphate</name>
        <dbReference type="ChEBI" id="CHEBI:43474"/>
        <note>substrate</note>
    </ligand>
</feature>
<evidence type="ECO:0000256" key="6">
    <source>
        <dbReference type="ARBA" id="ARBA00022695"/>
    </source>
</evidence>
<dbReference type="OrthoDB" id="9802265at2"/>
<keyword evidence="4 8" id="KW-0808">Transferase</keyword>
<dbReference type="InterPro" id="IPR018336">
    <property type="entry name" value="RNase_PH_CS"/>
</dbReference>
<dbReference type="GO" id="GO:0008033">
    <property type="term" value="P:tRNA processing"/>
    <property type="evidence" value="ECO:0007669"/>
    <property type="project" value="UniProtKB-UniRule"/>
</dbReference>
<dbReference type="Pfam" id="PF03725">
    <property type="entry name" value="RNase_PH_C"/>
    <property type="match status" value="1"/>
</dbReference>
<dbReference type="Proteomes" id="UP000050331">
    <property type="component" value="Chromosome"/>
</dbReference>
<dbReference type="InterPro" id="IPR020568">
    <property type="entry name" value="Ribosomal_Su5_D2-typ_SF"/>
</dbReference>
<keyword evidence="12" id="KW-1185">Reference proteome</keyword>
<keyword evidence="6 8" id="KW-0548">Nucleotidyltransferase</keyword>
<dbReference type="PANTHER" id="PTHR11953">
    <property type="entry name" value="EXOSOME COMPLEX COMPONENT"/>
    <property type="match status" value="1"/>
</dbReference>
<dbReference type="FunFam" id="3.30.230.70:FF:000003">
    <property type="entry name" value="Ribonuclease PH"/>
    <property type="match status" value="1"/>
</dbReference>
<dbReference type="KEGG" id="lao:AOX59_06190"/>
<dbReference type="SUPFAM" id="SSF54211">
    <property type="entry name" value="Ribosomal protein S5 domain 2-like"/>
    <property type="match status" value="1"/>
</dbReference>
<proteinExistence type="inferred from homology"/>
<dbReference type="InterPro" id="IPR015847">
    <property type="entry name" value="ExoRNase_PH_dom2"/>
</dbReference>
<evidence type="ECO:0000313" key="11">
    <source>
        <dbReference type="EMBL" id="ALX48231.1"/>
    </source>
</evidence>
<dbReference type="STRING" id="1472767.AOX59_06190"/>
<dbReference type="GO" id="GO:0031125">
    <property type="term" value="P:rRNA 3'-end processing"/>
    <property type="evidence" value="ECO:0007669"/>
    <property type="project" value="UniProtKB-ARBA"/>
</dbReference>
<dbReference type="GO" id="GO:0016075">
    <property type="term" value="P:rRNA catabolic process"/>
    <property type="evidence" value="ECO:0007669"/>
    <property type="project" value="UniProtKB-UniRule"/>
</dbReference>
<dbReference type="EMBL" id="CP013862">
    <property type="protein sequence ID" value="ALX48231.1"/>
    <property type="molecule type" value="Genomic_DNA"/>
</dbReference>
<feature type="binding site" evidence="8">
    <location>
        <begin position="124"/>
        <end position="126"/>
    </location>
    <ligand>
        <name>phosphate</name>
        <dbReference type="ChEBI" id="CHEBI:43474"/>
        <note>substrate</note>
    </ligand>
</feature>
<name>A0A0U4EY51_9BACI</name>
<dbReference type="PANTHER" id="PTHR11953:SF0">
    <property type="entry name" value="EXOSOME COMPLEX COMPONENT RRP41"/>
    <property type="match status" value="1"/>
</dbReference>
<accession>A0A0U4EY51</accession>
<comment type="catalytic activity">
    <reaction evidence="8">
        <text>tRNA(n+1) + phosphate = tRNA(n) + a ribonucleoside 5'-diphosphate</text>
        <dbReference type="Rhea" id="RHEA:10628"/>
        <dbReference type="Rhea" id="RHEA-COMP:17343"/>
        <dbReference type="Rhea" id="RHEA-COMP:17344"/>
        <dbReference type="ChEBI" id="CHEBI:43474"/>
        <dbReference type="ChEBI" id="CHEBI:57930"/>
        <dbReference type="ChEBI" id="CHEBI:173114"/>
        <dbReference type="EC" id="2.7.7.56"/>
    </reaction>
</comment>